<gene>
    <name evidence="2" type="ORF">EYF80_049064</name>
</gene>
<sequence length="92" mass="9960">MASIDWLLLRMTRYREKRGDTINGGASPIERRGEGRGGGGGGRTLKDSKKPPPPPAAPFSSLSSSPPRPIMDWLLTCTSSYRVSSSAERVRS</sequence>
<accession>A0A4Z2FIM1</accession>
<proteinExistence type="predicted"/>
<protein>
    <submittedName>
        <fullName evidence="2">Uncharacterized protein</fullName>
    </submittedName>
</protein>
<comment type="caution">
    <text evidence="2">The sequence shown here is derived from an EMBL/GenBank/DDBJ whole genome shotgun (WGS) entry which is preliminary data.</text>
</comment>
<dbReference type="AlphaFoldDB" id="A0A4Z2FIM1"/>
<dbReference type="Proteomes" id="UP000314294">
    <property type="component" value="Unassembled WGS sequence"/>
</dbReference>
<dbReference type="EMBL" id="SRLO01001161">
    <property type="protein sequence ID" value="TNN40770.1"/>
    <property type="molecule type" value="Genomic_DNA"/>
</dbReference>
<evidence type="ECO:0000256" key="1">
    <source>
        <dbReference type="SAM" id="MobiDB-lite"/>
    </source>
</evidence>
<evidence type="ECO:0000313" key="2">
    <source>
        <dbReference type="EMBL" id="TNN40770.1"/>
    </source>
</evidence>
<name>A0A4Z2FIM1_9TELE</name>
<keyword evidence="3" id="KW-1185">Reference proteome</keyword>
<reference evidence="2 3" key="1">
    <citation type="submission" date="2019-03" db="EMBL/GenBank/DDBJ databases">
        <title>First draft genome of Liparis tanakae, snailfish: a comprehensive survey of snailfish specific genes.</title>
        <authorList>
            <person name="Kim W."/>
            <person name="Song I."/>
            <person name="Jeong J.-H."/>
            <person name="Kim D."/>
            <person name="Kim S."/>
            <person name="Ryu S."/>
            <person name="Song J.Y."/>
            <person name="Lee S.K."/>
        </authorList>
    </citation>
    <scope>NUCLEOTIDE SEQUENCE [LARGE SCALE GENOMIC DNA]</scope>
    <source>
        <tissue evidence="2">Muscle</tissue>
    </source>
</reference>
<organism evidence="2 3">
    <name type="scientific">Liparis tanakae</name>
    <name type="common">Tanaka's snailfish</name>
    <dbReference type="NCBI Taxonomy" id="230148"/>
    <lineage>
        <taxon>Eukaryota</taxon>
        <taxon>Metazoa</taxon>
        <taxon>Chordata</taxon>
        <taxon>Craniata</taxon>
        <taxon>Vertebrata</taxon>
        <taxon>Euteleostomi</taxon>
        <taxon>Actinopterygii</taxon>
        <taxon>Neopterygii</taxon>
        <taxon>Teleostei</taxon>
        <taxon>Neoteleostei</taxon>
        <taxon>Acanthomorphata</taxon>
        <taxon>Eupercaria</taxon>
        <taxon>Perciformes</taxon>
        <taxon>Cottioidei</taxon>
        <taxon>Cottales</taxon>
        <taxon>Liparidae</taxon>
        <taxon>Liparis</taxon>
    </lineage>
</organism>
<feature type="region of interest" description="Disordered" evidence="1">
    <location>
        <begin position="17"/>
        <end position="68"/>
    </location>
</feature>
<evidence type="ECO:0000313" key="3">
    <source>
        <dbReference type="Proteomes" id="UP000314294"/>
    </source>
</evidence>